<accession>A0A381VQ72</accession>
<sequence>RCSDWRVSSELGIRRSFTWILPDHVGGTRAVSITVDSTIKKTQIPDNMTPLIVKKLGEMSRLMQGHGG</sequence>
<dbReference type="AlphaFoldDB" id="A0A381VQ72"/>
<name>A0A381VQ72_9ZZZZ</name>
<gene>
    <name evidence="1" type="ORF">METZ01_LOCUS95314</name>
</gene>
<organism evidence="1">
    <name type="scientific">marine metagenome</name>
    <dbReference type="NCBI Taxonomy" id="408172"/>
    <lineage>
        <taxon>unclassified sequences</taxon>
        <taxon>metagenomes</taxon>
        <taxon>ecological metagenomes</taxon>
    </lineage>
</organism>
<reference evidence="1" key="1">
    <citation type="submission" date="2018-05" db="EMBL/GenBank/DDBJ databases">
        <authorList>
            <person name="Lanie J.A."/>
            <person name="Ng W.-L."/>
            <person name="Kazmierczak K.M."/>
            <person name="Andrzejewski T.M."/>
            <person name="Davidsen T.M."/>
            <person name="Wayne K.J."/>
            <person name="Tettelin H."/>
            <person name="Glass J.I."/>
            <person name="Rusch D."/>
            <person name="Podicherti R."/>
            <person name="Tsui H.-C.T."/>
            <person name="Winkler M.E."/>
        </authorList>
    </citation>
    <scope>NUCLEOTIDE SEQUENCE</scope>
</reference>
<feature type="non-terminal residue" evidence="1">
    <location>
        <position position="1"/>
    </location>
</feature>
<evidence type="ECO:0000313" key="1">
    <source>
        <dbReference type="EMBL" id="SVA42460.1"/>
    </source>
</evidence>
<proteinExistence type="predicted"/>
<protein>
    <submittedName>
        <fullName evidence="1">Uncharacterized protein</fullName>
    </submittedName>
</protein>
<dbReference type="EMBL" id="UINC01009469">
    <property type="protein sequence ID" value="SVA42460.1"/>
    <property type="molecule type" value="Genomic_DNA"/>
</dbReference>